<feature type="region of interest" description="Disordered" evidence="7">
    <location>
        <begin position="1"/>
        <end position="23"/>
    </location>
</feature>
<feature type="region of interest" description="Disordered" evidence="7">
    <location>
        <begin position="319"/>
        <end position="391"/>
    </location>
</feature>
<keyword evidence="10" id="KW-1185">Reference proteome</keyword>
<feature type="compositionally biased region" description="Basic and acidic residues" evidence="7">
    <location>
        <begin position="273"/>
        <end position="282"/>
    </location>
</feature>
<feature type="short sequence motif" description="AKAP CaM-binding" evidence="6">
    <location>
        <begin position="697"/>
        <end position="717"/>
    </location>
</feature>
<comment type="subcellular location">
    <subcellularLocation>
        <location evidence="1">Membrane</location>
        <topology evidence="1">Lipid-anchor</topology>
    </subcellularLocation>
</comment>
<feature type="short sequence motif" description="AKAP CaM-binding" evidence="6">
    <location>
        <begin position="503"/>
        <end position="523"/>
    </location>
</feature>
<feature type="compositionally biased region" description="Basic and acidic residues" evidence="7">
    <location>
        <begin position="1228"/>
        <end position="1246"/>
    </location>
</feature>
<evidence type="ECO:0000256" key="3">
    <source>
        <dbReference type="ARBA" id="ARBA00022860"/>
    </source>
</evidence>
<feature type="compositionally biased region" description="Basic and acidic residues" evidence="7">
    <location>
        <begin position="166"/>
        <end position="183"/>
    </location>
</feature>
<feature type="domain" description="A kinase-anchoring proteins AKAP-5 and AKAP-12 calmodulin (CaM)-binding" evidence="8">
    <location>
        <begin position="697"/>
        <end position="717"/>
    </location>
</feature>
<evidence type="ECO:0000313" key="10">
    <source>
        <dbReference type="Proteomes" id="UP000700334"/>
    </source>
</evidence>
<feature type="compositionally biased region" description="Polar residues" evidence="7">
    <location>
        <begin position="1443"/>
        <end position="1463"/>
    </location>
</feature>
<feature type="compositionally biased region" description="Basic and acidic residues" evidence="7">
    <location>
        <begin position="521"/>
        <end position="535"/>
    </location>
</feature>
<feature type="compositionally biased region" description="Basic and acidic residues" evidence="7">
    <location>
        <begin position="1119"/>
        <end position="1138"/>
    </location>
</feature>
<evidence type="ECO:0000256" key="1">
    <source>
        <dbReference type="ARBA" id="ARBA00004635"/>
    </source>
</evidence>
<dbReference type="GO" id="GO:0016020">
    <property type="term" value="C:membrane"/>
    <property type="evidence" value="ECO:0007669"/>
    <property type="project" value="UniProtKB-SubCell"/>
</dbReference>
<evidence type="ECO:0000256" key="7">
    <source>
        <dbReference type="SAM" id="MobiDB-lite"/>
    </source>
</evidence>
<feature type="compositionally biased region" description="Basic and acidic residues" evidence="7">
    <location>
        <begin position="219"/>
        <end position="251"/>
    </location>
</feature>
<dbReference type="GO" id="GO:0010739">
    <property type="term" value="P:positive regulation of protein kinase A signaling"/>
    <property type="evidence" value="ECO:0007669"/>
    <property type="project" value="InterPro"/>
</dbReference>
<feature type="short sequence motif" description="AKAP CaM-binding" evidence="6">
    <location>
        <begin position="652"/>
        <end position="672"/>
    </location>
</feature>
<feature type="region of interest" description="Disordered" evidence="7">
    <location>
        <begin position="93"/>
        <end position="302"/>
    </location>
</feature>
<feature type="compositionally biased region" description="Low complexity" evidence="7">
    <location>
        <begin position="770"/>
        <end position="783"/>
    </location>
</feature>
<dbReference type="GO" id="GO:0007165">
    <property type="term" value="P:signal transduction"/>
    <property type="evidence" value="ECO:0007669"/>
    <property type="project" value="TreeGrafter"/>
</dbReference>
<keyword evidence="5" id="KW-0449">Lipoprotein</keyword>
<accession>A0A8J5ZWH1</accession>
<dbReference type="PANTHER" id="PTHR23209:SF4">
    <property type="entry name" value="A-KINASE ANCHOR PROTEIN 12"/>
    <property type="match status" value="1"/>
</dbReference>
<dbReference type="PROSITE" id="PS51893">
    <property type="entry name" value="AKAP_CAM_BD"/>
    <property type="match status" value="3"/>
</dbReference>
<dbReference type="GO" id="GO:0005737">
    <property type="term" value="C:cytoplasm"/>
    <property type="evidence" value="ECO:0007669"/>
    <property type="project" value="TreeGrafter"/>
</dbReference>
<reference evidence="9" key="1">
    <citation type="journal article" date="2021" name="Evol. Appl.">
        <title>The genome of the Pyrenean desman and the effects of bottlenecks and inbreeding on the genomic landscape of an endangered species.</title>
        <authorList>
            <person name="Escoda L."/>
            <person name="Castresana J."/>
        </authorList>
    </citation>
    <scope>NUCLEOTIDE SEQUENCE</scope>
    <source>
        <strain evidence="9">IBE-C5619</strain>
    </source>
</reference>
<dbReference type="Proteomes" id="UP000700334">
    <property type="component" value="Unassembled WGS sequence"/>
</dbReference>
<feature type="compositionally biased region" description="Polar residues" evidence="7">
    <location>
        <begin position="1209"/>
        <end position="1221"/>
    </location>
</feature>
<keyword evidence="2" id="KW-0597">Phosphoprotein</keyword>
<evidence type="ECO:0000256" key="2">
    <source>
        <dbReference type="ARBA" id="ARBA00022553"/>
    </source>
</evidence>
<feature type="compositionally biased region" description="Basic and acidic residues" evidence="7">
    <location>
        <begin position="1410"/>
        <end position="1419"/>
    </location>
</feature>
<feature type="compositionally biased region" description="Polar residues" evidence="7">
    <location>
        <begin position="1049"/>
        <end position="1070"/>
    </location>
</feature>
<feature type="domain" description="A kinase-anchoring proteins AKAP-5 and AKAP-12 calmodulin (CaM)-binding" evidence="8">
    <location>
        <begin position="652"/>
        <end position="672"/>
    </location>
</feature>
<feature type="compositionally biased region" description="Polar residues" evidence="7">
    <location>
        <begin position="1294"/>
        <end position="1307"/>
    </location>
</feature>
<feature type="compositionally biased region" description="Basic and acidic residues" evidence="7">
    <location>
        <begin position="608"/>
        <end position="620"/>
    </location>
</feature>
<evidence type="ECO:0000256" key="4">
    <source>
        <dbReference type="ARBA" id="ARBA00023136"/>
    </source>
</evidence>
<feature type="compositionally biased region" description="Polar residues" evidence="7">
    <location>
        <begin position="1254"/>
        <end position="1265"/>
    </location>
</feature>
<comment type="caution">
    <text evidence="9">The sequence shown here is derived from an EMBL/GenBank/DDBJ whole genome shotgun (WGS) entry which is preliminary data.</text>
</comment>
<feature type="compositionally biased region" description="Basic and acidic residues" evidence="7">
    <location>
        <begin position="750"/>
        <end position="769"/>
    </location>
</feature>
<dbReference type="Pfam" id="PF03832">
    <property type="entry name" value="WSK"/>
    <property type="match status" value="3"/>
</dbReference>
<dbReference type="GO" id="GO:0051018">
    <property type="term" value="F:protein kinase A binding"/>
    <property type="evidence" value="ECO:0007669"/>
    <property type="project" value="InterPro"/>
</dbReference>
<dbReference type="PANTHER" id="PTHR23209">
    <property type="entry name" value="A-KINASE ANCHOR PROTEIN 12"/>
    <property type="match status" value="1"/>
</dbReference>
<feature type="region of interest" description="Disordered" evidence="7">
    <location>
        <begin position="882"/>
        <end position="1313"/>
    </location>
</feature>
<feature type="compositionally biased region" description="Polar residues" evidence="7">
    <location>
        <begin position="1623"/>
        <end position="1632"/>
    </location>
</feature>
<feature type="compositionally biased region" description="Basic and acidic residues" evidence="7">
    <location>
        <begin position="1490"/>
        <end position="1508"/>
    </location>
</feature>
<protein>
    <submittedName>
        <fullName evidence="9">A-kinase anchor protein 12</fullName>
    </submittedName>
</protein>
<dbReference type="OrthoDB" id="8931760at2759"/>
<feature type="compositionally biased region" description="Low complexity" evidence="7">
    <location>
        <begin position="1370"/>
        <end position="1385"/>
    </location>
</feature>
<dbReference type="InterPro" id="IPR001573">
    <property type="entry name" value="AKAP_WSK"/>
</dbReference>
<feature type="region of interest" description="Disordered" evidence="7">
    <location>
        <begin position="1340"/>
        <end position="1431"/>
    </location>
</feature>
<name>A0A8J5ZWH1_GALPY</name>
<keyword evidence="4" id="KW-0472">Membrane</keyword>
<dbReference type="GO" id="GO:0090036">
    <property type="term" value="P:regulation of protein kinase C signaling"/>
    <property type="evidence" value="ECO:0007669"/>
    <property type="project" value="InterPro"/>
</dbReference>
<feature type="compositionally biased region" description="Basic and acidic residues" evidence="7">
    <location>
        <begin position="12"/>
        <end position="23"/>
    </location>
</feature>
<evidence type="ECO:0000259" key="8">
    <source>
        <dbReference type="PROSITE" id="PS51893"/>
    </source>
</evidence>
<keyword evidence="3 6" id="KW-0112">Calmodulin-binding</keyword>
<sequence>MPWWSNLCVGQRESEDVSERDSDVKMATSLAAVQEITKDGEEEMPEIIEEIPDLECNLAQLNQPTESQSSDVGFKKVFKFVGFKFTVKKDKTEKSDTVQLLTVKKDESEGAAGGSNGAGDHQDPSCEAAEATPKESELKQSTEQPEETPIPEKNNTEASLQAESDQAEKESKDEGEGKQEPTKSPESPTSPLASETASPFKKFFTQGWAGWRKKTSFRKPKEEELEVSEKKKEREHEKADSEENEKPEATCEKQAAPEPPHPPTAEGVSEARLSAEYEKVELPTEDQVQEAPEEKPAPLASEVFDEKVEIVAEVHVNTVERKAAEEQEDEGAGESAEPLPTDSQVDATAQAQAAEPAEELVKPQEVGALEGHTPQPPEVSPEEKALSAPPEGIVSEVEILSSQERIKVQGSPLKKLFTSSGLKKLSGKKLKGKRGGDGESGELQPGAAESPDSTDEQKGDSSASSPEEPEEPTSEEKGLGEAAPEADVEEGVTSDGEKKREGITPWASFKKMVTPKKRVRRPSESDKEDELDKVKSATLSSTESATSEMQDEGKGSGEEQRPEEPRRKVDTSVSWEALICVGSSKKRARKASSSDEEGPPKSTGSDNQKPDEGGKDKEAGADPGPASTQEHEPGPGGSSPEPAGSPSEGEGVSTWESFKRLVTARKKSKSKLEEKIEESVTGSGAEHSASEVEPGREESWVSIKKLIPGRRKKRPDGKQEQATVGDPGPAEANEDDPDVPAVVPLSEYDAVEREKMEAQQAQKSEERPEPQAAAEASAVLTEAHTASQAVVDGARPLTDVEERSPSWISTSVAGPLEQGEGEVTAPAEEAAEGEPAIQHPPVVAMPEGKDASDDTLVSEVASELTSEAVTAAETTGAFCAEEATEASGAEETTDMVSAVSQLTESPDTTEQATPVQEAEGGGPDQEDLERRTQEVLQAVAEKVGDEAWLPESRSPADRAPMAQKTELKIPEEAEEMQEEAPAPDLKKEVSVVSEEQVQETKDLTQGEVTLATAPESSGIIPQDAENVESSQLTATHEAETLVGVKSEIVSEQTTAPVSAETFTDSESPASTPVADSEAPKPTPHKVVGEAPEDRAVASSKQSQAPEVQTEMSPTPSDFPAREEDMEHSEDKVDLEHTDAAASGEMTPILSKTEEIPEAGEEPKDRSPVEGLEMSADTEVIVSQEKLPEVAPDNQVTKEADSGKDDDRQLQSQTEAVPTSVDSGVAVEVEEKTEAKSTQGREEKPECDPDASPEEPSQLSGQTADASGTEGEREASSVKESCPPAREEAVCTEIQVPSSEASQTQTATVVEEKKSLRKTVKISETAEIFGSAEAHLVLEEKSTENDEAQQGAEMLSPGAESGAVSTPSMVSASTGEGSGTSLEGATATSQTQEAEQGPEVVVRQEVTVSITREEDPKADSEILPLETESSRLVQNVIQTAVEQLVSTEETAPGAQTQPPLTNADSQPPEQRVEEEESELPASAQEDTQIVSREEPAPVTEEQTHSDGAREVSGAVEVEGPQVDAQQPEEVSLPAEDKREAPGIKPVPEGDGGAGVGERIEKAPCDFSGEGEGDVVDHPEKQVSALEATEPSGGLKEPLDTNGPKLKEPEDSQEELHERRVHLQLYSQDQNVKTSQRRKRMLLWRPVTKTEDLAQRKNRHINRPVSGEPRQS</sequence>
<feature type="compositionally biased region" description="Basic and acidic residues" evidence="7">
    <location>
        <begin position="688"/>
        <end position="699"/>
    </location>
</feature>
<dbReference type="GO" id="GO:0005516">
    <property type="term" value="F:calmodulin binding"/>
    <property type="evidence" value="ECO:0007669"/>
    <property type="project" value="UniProtKB-UniRule"/>
</dbReference>
<feature type="compositionally biased region" description="Low complexity" evidence="7">
    <location>
        <begin position="536"/>
        <end position="548"/>
    </location>
</feature>
<feature type="domain" description="A kinase-anchoring proteins AKAP-5 and AKAP-12 calmodulin (CaM)-binding" evidence="8">
    <location>
        <begin position="503"/>
        <end position="523"/>
    </location>
</feature>
<gene>
    <name evidence="9" type="ORF">J0S82_017113</name>
</gene>
<dbReference type="InterPro" id="IPR028540">
    <property type="entry name" value="AKAP12"/>
</dbReference>
<feature type="compositionally biased region" description="Polar residues" evidence="7">
    <location>
        <begin position="1098"/>
        <end position="1115"/>
    </location>
</feature>
<feature type="region of interest" description="Disordered" evidence="7">
    <location>
        <begin position="403"/>
        <end position="856"/>
    </location>
</feature>
<feature type="compositionally biased region" description="Low complexity" evidence="7">
    <location>
        <begin position="413"/>
        <end position="424"/>
    </location>
</feature>
<feature type="compositionally biased region" description="Low complexity" evidence="7">
    <location>
        <begin position="638"/>
        <end position="653"/>
    </location>
</feature>
<feature type="compositionally biased region" description="Low complexity" evidence="7">
    <location>
        <begin position="821"/>
        <end position="836"/>
    </location>
</feature>
<proteinExistence type="predicted"/>
<feature type="compositionally biased region" description="Basic and acidic residues" evidence="7">
    <location>
        <begin position="551"/>
        <end position="570"/>
    </location>
</feature>
<dbReference type="EMBL" id="JAGFMF010011864">
    <property type="protein sequence ID" value="KAG8510701.1"/>
    <property type="molecule type" value="Genomic_DNA"/>
</dbReference>
<evidence type="ECO:0000313" key="9">
    <source>
        <dbReference type="EMBL" id="KAG8510701.1"/>
    </source>
</evidence>
<feature type="compositionally biased region" description="Basic and acidic residues" evidence="7">
    <location>
        <begin position="1195"/>
        <end position="1208"/>
    </location>
</feature>
<organism evidence="9 10">
    <name type="scientific">Galemys pyrenaicus</name>
    <name type="common">Iberian desman</name>
    <name type="synonym">Pyrenean desman</name>
    <dbReference type="NCBI Taxonomy" id="202257"/>
    <lineage>
        <taxon>Eukaryota</taxon>
        <taxon>Metazoa</taxon>
        <taxon>Chordata</taxon>
        <taxon>Craniata</taxon>
        <taxon>Vertebrata</taxon>
        <taxon>Euteleostomi</taxon>
        <taxon>Mammalia</taxon>
        <taxon>Eutheria</taxon>
        <taxon>Laurasiatheria</taxon>
        <taxon>Eulipotyphla</taxon>
        <taxon>Talpidae</taxon>
        <taxon>Galemys</taxon>
    </lineage>
</organism>
<evidence type="ECO:0000256" key="5">
    <source>
        <dbReference type="ARBA" id="ARBA00023288"/>
    </source>
</evidence>
<feature type="compositionally biased region" description="Polar residues" evidence="7">
    <location>
        <begin position="894"/>
        <end position="914"/>
    </location>
</feature>
<feature type="region of interest" description="Disordered" evidence="7">
    <location>
        <begin position="1443"/>
        <end position="1670"/>
    </location>
</feature>
<evidence type="ECO:0000256" key="6">
    <source>
        <dbReference type="PROSITE-ProRule" id="PRU01241"/>
    </source>
</evidence>
<feature type="compositionally biased region" description="Basic and acidic residues" evidence="7">
    <location>
        <begin position="1603"/>
        <end position="1616"/>
    </location>
</feature>